<keyword evidence="3" id="KW-1185">Reference proteome</keyword>
<dbReference type="AlphaFoldDB" id="A0A1I2J838"/>
<feature type="domain" description="Thioredoxin" evidence="1">
    <location>
        <begin position="9"/>
        <end position="165"/>
    </location>
</feature>
<organism evidence="2 3">
    <name type="scientific">Fontimonas thermophila</name>
    <dbReference type="NCBI Taxonomy" id="1076937"/>
    <lineage>
        <taxon>Bacteria</taxon>
        <taxon>Pseudomonadati</taxon>
        <taxon>Pseudomonadota</taxon>
        <taxon>Gammaproteobacteria</taxon>
        <taxon>Nevskiales</taxon>
        <taxon>Nevskiaceae</taxon>
        <taxon>Fontimonas</taxon>
    </lineage>
</organism>
<evidence type="ECO:0000313" key="2">
    <source>
        <dbReference type="EMBL" id="SFF49377.1"/>
    </source>
</evidence>
<evidence type="ECO:0000313" key="3">
    <source>
        <dbReference type="Proteomes" id="UP000199771"/>
    </source>
</evidence>
<dbReference type="PANTHER" id="PTHR43640">
    <property type="entry name" value="OS07G0260300 PROTEIN"/>
    <property type="match status" value="1"/>
</dbReference>
<sequence>MALTASKMLPLGTRAPDFRLPDTVSGRTLALADLKSEIATVVMFICNHCPYVKHVNPELIRLARDYQKRGVAFIAISSNDAERYPEDGPEQMRRVAAQLGYPFPYLYDETQAVARAYQAACTPDLYVFNGQLELVYRGRLDGSTPGNGVPLTGADLRAALDAVLAGRPVDPDQKPSMGCNIKWREAA</sequence>
<dbReference type="InterPro" id="IPR013766">
    <property type="entry name" value="Thioredoxin_domain"/>
</dbReference>
<dbReference type="Proteomes" id="UP000199771">
    <property type="component" value="Unassembled WGS sequence"/>
</dbReference>
<dbReference type="EMBL" id="FOOC01000005">
    <property type="protein sequence ID" value="SFF49377.1"/>
    <property type="molecule type" value="Genomic_DNA"/>
</dbReference>
<proteinExistence type="predicted"/>
<reference evidence="2 3" key="1">
    <citation type="submission" date="2016-10" db="EMBL/GenBank/DDBJ databases">
        <authorList>
            <person name="de Groot N.N."/>
        </authorList>
    </citation>
    <scope>NUCLEOTIDE SEQUENCE [LARGE SCALE GENOMIC DNA]</scope>
    <source>
        <strain evidence="2 3">DSM 23609</strain>
    </source>
</reference>
<dbReference type="Pfam" id="PF00578">
    <property type="entry name" value="AhpC-TSA"/>
    <property type="match status" value="1"/>
</dbReference>
<dbReference type="PROSITE" id="PS51352">
    <property type="entry name" value="THIOREDOXIN_2"/>
    <property type="match status" value="1"/>
</dbReference>
<dbReference type="Gene3D" id="3.40.30.10">
    <property type="entry name" value="Glutaredoxin"/>
    <property type="match status" value="1"/>
</dbReference>
<dbReference type="CDD" id="cd02969">
    <property type="entry name" value="PRX_like1"/>
    <property type="match status" value="1"/>
</dbReference>
<dbReference type="InterPro" id="IPR000866">
    <property type="entry name" value="AhpC/TSA"/>
</dbReference>
<dbReference type="InterPro" id="IPR047262">
    <property type="entry name" value="PRX-like1"/>
</dbReference>
<accession>A0A1I2J838</accession>
<dbReference type="RefSeq" id="WP_091533389.1">
    <property type="nucleotide sequence ID" value="NZ_FOOC01000005.1"/>
</dbReference>
<protein>
    <submittedName>
        <fullName evidence="2">AhpC/TSA family protein</fullName>
    </submittedName>
</protein>
<name>A0A1I2J838_9GAMM</name>
<evidence type="ECO:0000259" key="1">
    <source>
        <dbReference type="PROSITE" id="PS51352"/>
    </source>
</evidence>
<dbReference type="InterPro" id="IPR036249">
    <property type="entry name" value="Thioredoxin-like_sf"/>
</dbReference>
<gene>
    <name evidence="2" type="ORF">SAMN04488120_105213</name>
</gene>
<dbReference type="SUPFAM" id="SSF52833">
    <property type="entry name" value="Thioredoxin-like"/>
    <property type="match status" value="1"/>
</dbReference>
<dbReference type="OrthoDB" id="9809746at2"/>
<dbReference type="GO" id="GO:0016209">
    <property type="term" value="F:antioxidant activity"/>
    <property type="evidence" value="ECO:0007669"/>
    <property type="project" value="InterPro"/>
</dbReference>
<dbReference type="PANTHER" id="PTHR43640:SF1">
    <property type="entry name" value="THIOREDOXIN-DEPENDENT PEROXIREDOXIN"/>
    <property type="match status" value="1"/>
</dbReference>
<dbReference type="GO" id="GO:0016491">
    <property type="term" value="F:oxidoreductase activity"/>
    <property type="evidence" value="ECO:0007669"/>
    <property type="project" value="InterPro"/>
</dbReference>
<dbReference type="STRING" id="1076937.SAMN04488120_105213"/>